<dbReference type="AlphaFoldDB" id="A0A7R8X0V4"/>
<feature type="compositionally biased region" description="Low complexity" evidence="9">
    <location>
        <begin position="218"/>
        <end position="230"/>
    </location>
</feature>
<dbReference type="PANTHER" id="PTHR12675">
    <property type="entry name" value="MUSCLEBLIND-LIKE PROTEIN"/>
    <property type="match status" value="1"/>
</dbReference>
<feature type="domain" description="C3H1-type" evidence="10">
    <location>
        <begin position="49"/>
        <end position="77"/>
    </location>
</feature>
<dbReference type="InterPro" id="IPR054429">
    <property type="entry name" value="Znf-CCCH_Muscleblind-like"/>
</dbReference>
<evidence type="ECO:0000256" key="1">
    <source>
        <dbReference type="ARBA" id="ARBA00004123"/>
    </source>
</evidence>
<evidence type="ECO:0000256" key="6">
    <source>
        <dbReference type="ARBA" id="ARBA00023242"/>
    </source>
</evidence>
<dbReference type="GO" id="GO:0005737">
    <property type="term" value="C:cytoplasm"/>
    <property type="evidence" value="ECO:0007669"/>
    <property type="project" value="TreeGrafter"/>
</dbReference>
<keyword evidence="5 8" id="KW-0862">Zinc</keyword>
<dbReference type="PANTHER" id="PTHR12675:SF12">
    <property type="entry name" value="PROTEIN MUSCLEBLIND"/>
    <property type="match status" value="1"/>
</dbReference>
<evidence type="ECO:0000256" key="5">
    <source>
        <dbReference type="ARBA" id="ARBA00022833"/>
    </source>
</evidence>
<dbReference type="SMART" id="SM00356">
    <property type="entry name" value="ZnF_C3H1"/>
    <property type="match status" value="4"/>
</dbReference>
<gene>
    <name evidence="11" type="ORF">DSTB1V02_LOCUS1880</name>
</gene>
<evidence type="ECO:0000256" key="9">
    <source>
        <dbReference type="SAM" id="MobiDB-lite"/>
    </source>
</evidence>
<evidence type="ECO:0000256" key="7">
    <source>
        <dbReference type="ARBA" id="ARBA00038226"/>
    </source>
</evidence>
<evidence type="ECO:0000256" key="3">
    <source>
        <dbReference type="ARBA" id="ARBA00022737"/>
    </source>
</evidence>
<dbReference type="Pfam" id="PF22628">
    <property type="entry name" value="zf-CCCH_10"/>
    <property type="match status" value="3"/>
</dbReference>
<dbReference type="GO" id="GO:0008270">
    <property type="term" value="F:zinc ion binding"/>
    <property type="evidence" value="ECO:0007669"/>
    <property type="project" value="UniProtKB-KW"/>
</dbReference>
<feature type="domain" description="C3H1-type" evidence="10">
    <location>
        <begin position="409"/>
        <end position="430"/>
    </location>
</feature>
<dbReference type="Proteomes" id="UP000677054">
    <property type="component" value="Unassembled WGS sequence"/>
</dbReference>
<feature type="compositionally biased region" description="Low complexity" evidence="9">
    <location>
        <begin position="280"/>
        <end position="296"/>
    </location>
</feature>
<evidence type="ECO:0000313" key="11">
    <source>
        <dbReference type="EMBL" id="CAD7241904.1"/>
    </source>
</evidence>
<dbReference type="InterPro" id="IPR000571">
    <property type="entry name" value="Znf_CCCH"/>
</dbReference>
<dbReference type="FunFam" id="3.30.1370.210:FF:000005">
    <property type="entry name" value="Muscleblind, isoform M"/>
    <property type="match status" value="1"/>
</dbReference>
<organism evidence="11">
    <name type="scientific">Darwinula stevensoni</name>
    <dbReference type="NCBI Taxonomy" id="69355"/>
    <lineage>
        <taxon>Eukaryota</taxon>
        <taxon>Metazoa</taxon>
        <taxon>Ecdysozoa</taxon>
        <taxon>Arthropoda</taxon>
        <taxon>Crustacea</taxon>
        <taxon>Oligostraca</taxon>
        <taxon>Ostracoda</taxon>
        <taxon>Podocopa</taxon>
        <taxon>Podocopida</taxon>
        <taxon>Darwinulocopina</taxon>
        <taxon>Darwinuloidea</taxon>
        <taxon>Darwinulidae</taxon>
        <taxon>Darwinula</taxon>
    </lineage>
</organism>
<sequence length="462" mass="50062">MLNLNTLLTAKDSRWLQLEVCREFQRSRCTRADSECKYAHPPPHVEIQNGRVIACYDSIKGRCTRENPPCKYFHPPQHLKEQLLTNGRNHLALKNALWQQMGLQPGQPGAGIPLATPLCTTGPAIHTPAAMVTGNKASTYLNHQPLLIDPSFMQATTSPYFGAMQATALQATSIPGLAAAAYAPYLPGTAAGASLIPFSMGPDGLATMGLIPSPHAPTPTSTPITSIPTPQKSPRPDPRTETPTDLAGQGQAGKKRPRDPADDAALFLSYHQGSNGGGNTSPVPSHTPTPVSTTPTGLGAYKRVAGEKSGLPMYQGPVGYQGLVSLQQPFIPFTWLLDPQTPTLILPPIAQEPLPANAHFVNYVGPNGQLLDILPVCLAFREGKCNKPTCPKVHTPFEHVEIKDGHLWVCRDFVKGKCHRPLCKYYHLPIPPPPVQVPSPNQQEHQPKIQHDQHSKTPSERD</sequence>
<name>A0A7R8X0V4_9CRUS</name>
<comment type="subcellular location">
    <subcellularLocation>
        <location evidence="1">Nucleus</location>
    </subcellularLocation>
</comment>
<dbReference type="GO" id="GO:0005654">
    <property type="term" value="C:nucleoplasm"/>
    <property type="evidence" value="ECO:0007669"/>
    <property type="project" value="TreeGrafter"/>
</dbReference>
<dbReference type="EMBL" id="LR899710">
    <property type="protein sequence ID" value="CAD7241904.1"/>
    <property type="molecule type" value="Genomic_DNA"/>
</dbReference>
<evidence type="ECO:0000259" key="10">
    <source>
        <dbReference type="PROSITE" id="PS50103"/>
    </source>
</evidence>
<dbReference type="EMBL" id="CAJPEV010000193">
    <property type="protein sequence ID" value="CAG0882116.1"/>
    <property type="molecule type" value="Genomic_DNA"/>
</dbReference>
<reference evidence="11" key="1">
    <citation type="submission" date="2020-11" db="EMBL/GenBank/DDBJ databases">
        <authorList>
            <person name="Tran Van P."/>
        </authorList>
    </citation>
    <scope>NUCLEOTIDE SEQUENCE</scope>
</reference>
<dbReference type="GO" id="GO:0003723">
    <property type="term" value="F:RNA binding"/>
    <property type="evidence" value="ECO:0007669"/>
    <property type="project" value="TreeGrafter"/>
</dbReference>
<feature type="region of interest" description="Disordered" evidence="9">
    <location>
        <begin position="434"/>
        <end position="462"/>
    </location>
</feature>
<feature type="domain" description="C3H1-type" evidence="10">
    <location>
        <begin position="15"/>
        <end position="43"/>
    </location>
</feature>
<feature type="zinc finger region" description="C3H1-type" evidence="8">
    <location>
        <begin position="49"/>
        <end position="77"/>
    </location>
</feature>
<dbReference type="GO" id="GO:0043484">
    <property type="term" value="P:regulation of RNA splicing"/>
    <property type="evidence" value="ECO:0007669"/>
    <property type="project" value="TreeGrafter"/>
</dbReference>
<keyword evidence="4 8" id="KW-0863">Zinc-finger</keyword>
<keyword evidence="12" id="KW-1185">Reference proteome</keyword>
<protein>
    <recommendedName>
        <fullName evidence="10">C3H1-type domain-containing protein</fullName>
    </recommendedName>
</protein>
<feature type="compositionally biased region" description="Basic and acidic residues" evidence="9">
    <location>
        <begin position="445"/>
        <end position="462"/>
    </location>
</feature>
<keyword evidence="6" id="KW-0539">Nucleus</keyword>
<keyword evidence="3" id="KW-0677">Repeat</keyword>
<dbReference type="Gene3D" id="3.30.1370.210">
    <property type="match status" value="2"/>
</dbReference>
<evidence type="ECO:0000256" key="2">
    <source>
        <dbReference type="ARBA" id="ARBA00022723"/>
    </source>
</evidence>
<proteinExistence type="inferred from homology"/>
<evidence type="ECO:0000313" key="12">
    <source>
        <dbReference type="Proteomes" id="UP000677054"/>
    </source>
</evidence>
<keyword evidence="2 8" id="KW-0479">Metal-binding</keyword>
<dbReference type="PROSITE" id="PS50103">
    <property type="entry name" value="ZF_C3H1"/>
    <property type="match status" value="3"/>
</dbReference>
<dbReference type="OrthoDB" id="6285980at2759"/>
<feature type="region of interest" description="Disordered" evidence="9">
    <location>
        <begin position="209"/>
        <end position="297"/>
    </location>
</feature>
<comment type="similarity">
    <text evidence="7">Belongs to the muscleblind family.</text>
</comment>
<evidence type="ECO:0000256" key="4">
    <source>
        <dbReference type="ARBA" id="ARBA00022771"/>
    </source>
</evidence>
<evidence type="ECO:0000256" key="8">
    <source>
        <dbReference type="PROSITE-ProRule" id="PRU00723"/>
    </source>
</evidence>
<accession>A0A7R8X0V4</accession>
<feature type="zinc finger region" description="C3H1-type" evidence="8">
    <location>
        <begin position="15"/>
        <end position="43"/>
    </location>
</feature>
<feature type="zinc finger region" description="C3H1-type" evidence="8">
    <location>
        <begin position="409"/>
        <end position="430"/>
    </location>
</feature>